<dbReference type="SUPFAM" id="SSF53448">
    <property type="entry name" value="Nucleotide-diphospho-sugar transferases"/>
    <property type="match status" value="1"/>
</dbReference>
<proteinExistence type="predicted"/>
<accession>A0A7W4KA73</accession>
<sequence length="345" mass="39325">MTLQISAILITHNRAALLPHVLEGLRQQHLDPERFEIVVVDDGSSDDTQNVLTAWSNRLPMRVFKQRAAGLAAAKNLGVFVAKAPVIVFLDDDDVVLPGFLTTHLAVHLAQPDIATAVLSRTVLAPEIAEFPLMRHVTEVGGQLFSYKWIKPHQVLGFREFWGGRSSCKRSLLVRHGVFHPDFRFGCEDIELGWRLSRQGLRVIYEPDACAKMIRNVTFDQFCNRSYRQGRSQYLFSKLHTDLIIREYCEIDKAEEAWQSEWSHYARLLQWTRKLETLTIARQATGQPVHRELQERLDFAYKKSFFLSRAKGVIDSLASDGRPARPPRSGALTEYGLQTMARKNG</sequence>
<dbReference type="Pfam" id="PF00535">
    <property type="entry name" value="Glycos_transf_2"/>
    <property type="match status" value="1"/>
</dbReference>
<dbReference type="InterPro" id="IPR029044">
    <property type="entry name" value="Nucleotide-diphossugar_trans"/>
</dbReference>
<dbReference type="CDD" id="cd00761">
    <property type="entry name" value="Glyco_tranf_GTA_type"/>
    <property type="match status" value="1"/>
</dbReference>
<dbReference type="Gene3D" id="3.90.550.10">
    <property type="entry name" value="Spore Coat Polysaccharide Biosynthesis Protein SpsA, Chain A"/>
    <property type="match status" value="1"/>
</dbReference>
<feature type="domain" description="Glycosyltransferase 2-like" evidence="1">
    <location>
        <begin position="6"/>
        <end position="116"/>
    </location>
</feature>
<reference evidence="2 3" key="1">
    <citation type="submission" date="2020-04" db="EMBL/GenBank/DDBJ databases">
        <title>Description of novel Gluconacetobacter.</title>
        <authorList>
            <person name="Sombolestani A."/>
        </authorList>
    </citation>
    <scope>NUCLEOTIDE SEQUENCE [LARGE SCALE GENOMIC DNA]</scope>
    <source>
        <strain evidence="2 3">LMG 27802</strain>
    </source>
</reference>
<dbReference type="PANTHER" id="PTHR43685:SF3">
    <property type="entry name" value="SLR2126 PROTEIN"/>
    <property type="match status" value="1"/>
</dbReference>
<dbReference type="PANTHER" id="PTHR43685">
    <property type="entry name" value="GLYCOSYLTRANSFERASE"/>
    <property type="match status" value="1"/>
</dbReference>
<comment type="caution">
    <text evidence="2">The sequence shown here is derived from an EMBL/GenBank/DDBJ whole genome shotgun (WGS) entry which is preliminary data.</text>
</comment>
<name>A0A7W4KA73_9PROT</name>
<dbReference type="GO" id="GO:0016740">
    <property type="term" value="F:transferase activity"/>
    <property type="evidence" value="ECO:0007669"/>
    <property type="project" value="UniProtKB-KW"/>
</dbReference>
<gene>
    <name evidence="2" type="ORF">HLH28_16795</name>
</gene>
<dbReference type="Proteomes" id="UP000578030">
    <property type="component" value="Unassembled WGS sequence"/>
</dbReference>
<dbReference type="RefSeq" id="WP_182961344.1">
    <property type="nucleotide sequence ID" value="NZ_JABEQM010000020.1"/>
</dbReference>
<organism evidence="2 3">
    <name type="scientific">Gluconacetobacter tumulisoli</name>
    <dbReference type="NCBI Taxonomy" id="1286189"/>
    <lineage>
        <taxon>Bacteria</taxon>
        <taxon>Pseudomonadati</taxon>
        <taxon>Pseudomonadota</taxon>
        <taxon>Alphaproteobacteria</taxon>
        <taxon>Acetobacterales</taxon>
        <taxon>Acetobacteraceae</taxon>
        <taxon>Gluconacetobacter</taxon>
    </lineage>
</organism>
<dbReference type="InterPro" id="IPR050834">
    <property type="entry name" value="Glycosyltransf_2"/>
</dbReference>
<dbReference type="EMBL" id="JABEQM010000020">
    <property type="protein sequence ID" value="MBB2203209.1"/>
    <property type="molecule type" value="Genomic_DNA"/>
</dbReference>
<evidence type="ECO:0000313" key="3">
    <source>
        <dbReference type="Proteomes" id="UP000578030"/>
    </source>
</evidence>
<evidence type="ECO:0000259" key="1">
    <source>
        <dbReference type="Pfam" id="PF00535"/>
    </source>
</evidence>
<keyword evidence="3" id="KW-1185">Reference proteome</keyword>
<keyword evidence="2" id="KW-0808">Transferase</keyword>
<dbReference type="InterPro" id="IPR001173">
    <property type="entry name" value="Glyco_trans_2-like"/>
</dbReference>
<evidence type="ECO:0000313" key="2">
    <source>
        <dbReference type="EMBL" id="MBB2203209.1"/>
    </source>
</evidence>
<dbReference type="AlphaFoldDB" id="A0A7W4KA73"/>
<protein>
    <submittedName>
        <fullName evidence="2">Glycosyltransferase family 2 protein</fullName>
    </submittedName>
</protein>